<dbReference type="EMBL" id="CH964291">
    <property type="protein sequence ID" value="EDW86286.2"/>
    <property type="molecule type" value="Genomic_DNA"/>
</dbReference>
<feature type="compositionally biased region" description="Basic residues" evidence="1">
    <location>
        <begin position="123"/>
        <end position="139"/>
    </location>
</feature>
<dbReference type="PANTHER" id="PTHR15739">
    <property type="entry name" value="ZINC FINGER PROTEIN"/>
    <property type="match status" value="1"/>
</dbReference>
<dbReference type="OrthoDB" id="61560at2759"/>
<feature type="domain" description="MBD" evidence="2">
    <location>
        <begin position="337"/>
        <end position="405"/>
    </location>
</feature>
<dbReference type="Gene3D" id="3.30.890.10">
    <property type="entry name" value="Methyl-cpg-binding Protein 2, Chain A"/>
    <property type="match status" value="1"/>
</dbReference>
<feature type="compositionally biased region" description="Low complexity" evidence="1">
    <location>
        <begin position="205"/>
        <end position="232"/>
    </location>
</feature>
<name>B4NQ61_DROWI</name>
<reference evidence="3 4" key="1">
    <citation type="journal article" date="2007" name="Nature">
        <title>Evolution of genes and genomes on the Drosophila phylogeny.</title>
        <authorList>
            <consortium name="Drosophila 12 Genomes Consortium"/>
            <person name="Clark A.G."/>
            <person name="Eisen M.B."/>
            <person name="Smith D.R."/>
            <person name="Bergman C.M."/>
            <person name="Oliver B."/>
            <person name="Markow T.A."/>
            <person name="Kaufman T.C."/>
            <person name="Kellis M."/>
            <person name="Gelbart W."/>
            <person name="Iyer V.N."/>
            <person name="Pollard D.A."/>
            <person name="Sackton T.B."/>
            <person name="Larracuente A.M."/>
            <person name="Singh N.D."/>
            <person name="Abad J.P."/>
            <person name="Abt D.N."/>
            <person name="Adryan B."/>
            <person name="Aguade M."/>
            <person name="Akashi H."/>
            <person name="Anderson W.W."/>
            <person name="Aquadro C.F."/>
            <person name="Ardell D.H."/>
            <person name="Arguello R."/>
            <person name="Artieri C.G."/>
            <person name="Barbash D.A."/>
            <person name="Barker D."/>
            <person name="Barsanti P."/>
            <person name="Batterham P."/>
            <person name="Batzoglou S."/>
            <person name="Begun D."/>
            <person name="Bhutkar A."/>
            <person name="Blanco E."/>
            <person name="Bosak S.A."/>
            <person name="Bradley R.K."/>
            <person name="Brand A.D."/>
            <person name="Brent M.R."/>
            <person name="Brooks A.N."/>
            <person name="Brown R.H."/>
            <person name="Butlin R.K."/>
            <person name="Caggese C."/>
            <person name="Calvi B.R."/>
            <person name="Bernardo de Carvalho A."/>
            <person name="Caspi A."/>
            <person name="Castrezana S."/>
            <person name="Celniker S.E."/>
            <person name="Chang J.L."/>
            <person name="Chapple C."/>
            <person name="Chatterji S."/>
            <person name="Chinwalla A."/>
            <person name="Civetta A."/>
            <person name="Clifton S.W."/>
            <person name="Comeron J.M."/>
            <person name="Costello J.C."/>
            <person name="Coyne J.A."/>
            <person name="Daub J."/>
            <person name="David R.G."/>
            <person name="Delcher A.L."/>
            <person name="Delehaunty K."/>
            <person name="Do C.B."/>
            <person name="Ebling H."/>
            <person name="Edwards K."/>
            <person name="Eickbush T."/>
            <person name="Evans J.D."/>
            <person name="Filipski A."/>
            <person name="Findeiss S."/>
            <person name="Freyhult E."/>
            <person name="Fulton L."/>
            <person name="Fulton R."/>
            <person name="Garcia A.C."/>
            <person name="Gardiner A."/>
            <person name="Garfield D.A."/>
            <person name="Garvin B.E."/>
            <person name="Gibson G."/>
            <person name="Gilbert D."/>
            <person name="Gnerre S."/>
            <person name="Godfrey J."/>
            <person name="Good R."/>
            <person name="Gotea V."/>
            <person name="Gravely B."/>
            <person name="Greenberg A.J."/>
            <person name="Griffiths-Jones S."/>
            <person name="Gross S."/>
            <person name="Guigo R."/>
            <person name="Gustafson E.A."/>
            <person name="Haerty W."/>
            <person name="Hahn M.W."/>
            <person name="Halligan D.L."/>
            <person name="Halpern A.L."/>
            <person name="Halter G.M."/>
            <person name="Han M.V."/>
            <person name="Heger A."/>
            <person name="Hillier L."/>
            <person name="Hinrichs A.S."/>
            <person name="Holmes I."/>
            <person name="Hoskins R.A."/>
            <person name="Hubisz M.J."/>
            <person name="Hultmark D."/>
            <person name="Huntley M.A."/>
            <person name="Jaffe D.B."/>
            <person name="Jagadeeshan S."/>
            <person name="Jeck W.R."/>
            <person name="Johnson J."/>
            <person name="Jones C.D."/>
            <person name="Jordan W.C."/>
            <person name="Karpen G.H."/>
            <person name="Kataoka E."/>
            <person name="Keightley P.D."/>
            <person name="Kheradpour P."/>
            <person name="Kirkness E.F."/>
            <person name="Koerich L.B."/>
            <person name="Kristiansen K."/>
            <person name="Kudrna D."/>
            <person name="Kulathinal R.J."/>
            <person name="Kumar S."/>
            <person name="Kwok R."/>
            <person name="Lander E."/>
            <person name="Langley C.H."/>
            <person name="Lapoint R."/>
            <person name="Lazzaro B.P."/>
            <person name="Lee S.J."/>
            <person name="Levesque L."/>
            <person name="Li R."/>
            <person name="Lin C.F."/>
            <person name="Lin M.F."/>
            <person name="Lindblad-Toh K."/>
            <person name="Llopart A."/>
            <person name="Long M."/>
            <person name="Low L."/>
            <person name="Lozovsky E."/>
            <person name="Lu J."/>
            <person name="Luo M."/>
            <person name="Machado C.A."/>
            <person name="Makalowski W."/>
            <person name="Marzo M."/>
            <person name="Matsuda M."/>
            <person name="Matzkin L."/>
            <person name="McAllister B."/>
            <person name="McBride C.S."/>
            <person name="McKernan B."/>
            <person name="McKernan K."/>
            <person name="Mendez-Lago M."/>
            <person name="Minx P."/>
            <person name="Mollenhauer M.U."/>
            <person name="Montooth K."/>
            <person name="Mount S.M."/>
            <person name="Mu X."/>
            <person name="Myers E."/>
            <person name="Negre B."/>
            <person name="Newfeld S."/>
            <person name="Nielsen R."/>
            <person name="Noor M.A."/>
            <person name="O'Grady P."/>
            <person name="Pachter L."/>
            <person name="Papaceit M."/>
            <person name="Parisi M.J."/>
            <person name="Parisi M."/>
            <person name="Parts L."/>
            <person name="Pedersen J.S."/>
            <person name="Pesole G."/>
            <person name="Phillippy A.M."/>
            <person name="Ponting C.P."/>
            <person name="Pop M."/>
            <person name="Porcelli D."/>
            <person name="Powell J.R."/>
            <person name="Prohaska S."/>
            <person name="Pruitt K."/>
            <person name="Puig M."/>
            <person name="Quesneville H."/>
            <person name="Ram K.R."/>
            <person name="Rand D."/>
            <person name="Rasmussen M.D."/>
            <person name="Reed L.K."/>
            <person name="Reenan R."/>
            <person name="Reily A."/>
            <person name="Remington K.A."/>
            <person name="Rieger T.T."/>
            <person name="Ritchie M.G."/>
            <person name="Robin C."/>
            <person name="Rogers Y.H."/>
            <person name="Rohde C."/>
            <person name="Rozas J."/>
            <person name="Rubenfield M.J."/>
            <person name="Ruiz A."/>
            <person name="Russo S."/>
            <person name="Salzberg S.L."/>
            <person name="Sanchez-Gracia A."/>
            <person name="Saranga D.J."/>
            <person name="Sato H."/>
            <person name="Schaeffer S.W."/>
            <person name="Schatz M.C."/>
            <person name="Schlenke T."/>
            <person name="Schwartz R."/>
            <person name="Segarra C."/>
            <person name="Singh R.S."/>
            <person name="Sirot L."/>
            <person name="Sirota M."/>
            <person name="Sisneros N.B."/>
            <person name="Smith C.D."/>
            <person name="Smith T.F."/>
            <person name="Spieth J."/>
            <person name="Stage D.E."/>
            <person name="Stark A."/>
            <person name="Stephan W."/>
            <person name="Strausberg R.L."/>
            <person name="Strempel S."/>
            <person name="Sturgill D."/>
            <person name="Sutton G."/>
            <person name="Sutton G.G."/>
            <person name="Tao W."/>
            <person name="Teichmann S."/>
            <person name="Tobari Y.N."/>
            <person name="Tomimura Y."/>
            <person name="Tsolas J.M."/>
            <person name="Valente V.L."/>
            <person name="Venter E."/>
            <person name="Venter J.C."/>
            <person name="Vicario S."/>
            <person name="Vieira F.G."/>
            <person name="Vilella A.J."/>
            <person name="Villasante A."/>
            <person name="Walenz B."/>
            <person name="Wang J."/>
            <person name="Wasserman M."/>
            <person name="Watts T."/>
            <person name="Wilson D."/>
            <person name="Wilson R.K."/>
            <person name="Wing R.A."/>
            <person name="Wolfner M.F."/>
            <person name="Wong A."/>
            <person name="Wong G.K."/>
            <person name="Wu C.I."/>
            <person name="Wu G."/>
            <person name="Yamamoto D."/>
            <person name="Yang H.P."/>
            <person name="Yang S.P."/>
            <person name="Yorke J.A."/>
            <person name="Yoshida K."/>
            <person name="Zdobnov E."/>
            <person name="Zhang P."/>
            <person name="Zhang Y."/>
            <person name="Zimin A.V."/>
            <person name="Baldwin J."/>
            <person name="Abdouelleil A."/>
            <person name="Abdulkadir J."/>
            <person name="Abebe A."/>
            <person name="Abera B."/>
            <person name="Abreu J."/>
            <person name="Acer S.C."/>
            <person name="Aftuck L."/>
            <person name="Alexander A."/>
            <person name="An P."/>
            <person name="Anderson E."/>
            <person name="Anderson S."/>
            <person name="Arachi H."/>
            <person name="Azer M."/>
            <person name="Bachantsang P."/>
            <person name="Barry A."/>
            <person name="Bayul T."/>
            <person name="Berlin A."/>
            <person name="Bessette D."/>
            <person name="Bloom T."/>
            <person name="Blye J."/>
            <person name="Boguslavskiy L."/>
            <person name="Bonnet C."/>
            <person name="Boukhgalter B."/>
            <person name="Bourzgui I."/>
            <person name="Brown A."/>
            <person name="Cahill P."/>
            <person name="Channer S."/>
            <person name="Cheshatsang Y."/>
            <person name="Chuda L."/>
            <person name="Citroen M."/>
            <person name="Collymore A."/>
            <person name="Cooke P."/>
            <person name="Costello M."/>
            <person name="D'Aco K."/>
            <person name="Daza R."/>
            <person name="De Haan G."/>
            <person name="DeGray S."/>
            <person name="DeMaso C."/>
            <person name="Dhargay N."/>
            <person name="Dooley K."/>
            <person name="Dooley E."/>
            <person name="Doricent M."/>
            <person name="Dorje P."/>
            <person name="Dorjee K."/>
            <person name="Dupes A."/>
            <person name="Elong R."/>
            <person name="Falk J."/>
            <person name="Farina A."/>
            <person name="Faro S."/>
            <person name="Ferguson D."/>
            <person name="Fisher S."/>
            <person name="Foley C.D."/>
            <person name="Franke A."/>
            <person name="Friedrich D."/>
            <person name="Gadbois L."/>
            <person name="Gearin G."/>
            <person name="Gearin C.R."/>
            <person name="Giannoukos G."/>
            <person name="Goode T."/>
            <person name="Graham J."/>
            <person name="Grandbois E."/>
            <person name="Grewal S."/>
            <person name="Gyaltsen K."/>
            <person name="Hafez N."/>
            <person name="Hagos B."/>
            <person name="Hall J."/>
            <person name="Henson C."/>
            <person name="Hollinger A."/>
            <person name="Honan T."/>
            <person name="Huard M.D."/>
            <person name="Hughes L."/>
            <person name="Hurhula B."/>
            <person name="Husby M.E."/>
            <person name="Kamat A."/>
            <person name="Kanga B."/>
            <person name="Kashin S."/>
            <person name="Khazanovich D."/>
            <person name="Kisner P."/>
            <person name="Lance K."/>
            <person name="Lara M."/>
            <person name="Lee W."/>
            <person name="Lennon N."/>
            <person name="Letendre F."/>
            <person name="LeVine R."/>
            <person name="Lipovsky A."/>
            <person name="Liu X."/>
            <person name="Liu J."/>
            <person name="Liu S."/>
            <person name="Lokyitsang T."/>
            <person name="Lokyitsang Y."/>
            <person name="Lubonja R."/>
            <person name="Lui A."/>
            <person name="MacDonald P."/>
            <person name="Magnisalis V."/>
            <person name="Maru K."/>
            <person name="Matthews C."/>
            <person name="McCusker W."/>
            <person name="McDonough S."/>
            <person name="Mehta T."/>
            <person name="Meldrim J."/>
            <person name="Meneus L."/>
            <person name="Mihai O."/>
            <person name="Mihalev A."/>
            <person name="Mihova T."/>
            <person name="Mittelman R."/>
            <person name="Mlenga V."/>
            <person name="Montmayeur A."/>
            <person name="Mulrain L."/>
            <person name="Navidi A."/>
            <person name="Naylor J."/>
            <person name="Negash T."/>
            <person name="Nguyen T."/>
            <person name="Nguyen N."/>
            <person name="Nicol R."/>
            <person name="Norbu C."/>
            <person name="Norbu N."/>
            <person name="Novod N."/>
            <person name="O'Neill B."/>
            <person name="Osman S."/>
            <person name="Markiewicz E."/>
            <person name="Oyono O.L."/>
            <person name="Patti C."/>
            <person name="Phunkhang P."/>
            <person name="Pierre F."/>
            <person name="Priest M."/>
            <person name="Raghuraman S."/>
            <person name="Rege F."/>
            <person name="Reyes R."/>
            <person name="Rise C."/>
            <person name="Rogov P."/>
            <person name="Ross K."/>
            <person name="Ryan E."/>
            <person name="Settipalli S."/>
            <person name="Shea T."/>
            <person name="Sherpa N."/>
            <person name="Shi L."/>
            <person name="Shih D."/>
            <person name="Sparrow T."/>
            <person name="Spaulding J."/>
            <person name="Stalker J."/>
            <person name="Stange-Thomann N."/>
            <person name="Stavropoulos S."/>
            <person name="Stone C."/>
            <person name="Strader C."/>
            <person name="Tesfaye S."/>
            <person name="Thomson T."/>
            <person name="Thoulutsang Y."/>
            <person name="Thoulutsang D."/>
            <person name="Topham K."/>
            <person name="Topping I."/>
            <person name="Tsamla T."/>
            <person name="Vassiliev H."/>
            <person name="Vo A."/>
            <person name="Wangchuk T."/>
            <person name="Wangdi T."/>
            <person name="Weiand M."/>
            <person name="Wilkinson J."/>
            <person name="Wilson A."/>
            <person name="Yadav S."/>
            <person name="Young G."/>
            <person name="Yu Q."/>
            <person name="Zembek L."/>
            <person name="Zhong D."/>
            <person name="Zimmer A."/>
            <person name="Zwirko Z."/>
            <person name="Jaffe D.B."/>
            <person name="Alvarez P."/>
            <person name="Brockman W."/>
            <person name="Butler J."/>
            <person name="Chin C."/>
            <person name="Gnerre S."/>
            <person name="Grabherr M."/>
            <person name="Kleber M."/>
            <person name="Mauceli E."/>
            <person name="MacCallum I."/>
        </authorList>
    </citation>
    <scope>NUCLEOTIDE SEQUENCE [LARGE SCALE GENOMIC DNA]</scope>
    <source>
        <strain evidence="4">Tucson 14030-0811.24</strain>
    </source>
</reference>
<dbReference type="GO" id="GO:0003677">
    <property type="term" value="F:DNA binding"/>
    <property type="evidence" value="ECO:0007669"/>
    <property type="project" value="InterPro"/>
</dbReference>
<dbReference type="CDD" id="cd00122">
    <property type="entry name" value="MBD"/>
    <property type="match status" value="1"/>
</dbReference>
<dbReference type="FunCoup" id="B4NQ61">
    <property type="interactions" value="107"/>
</dbReference>
<dbReference type="HOGENOM" id="CLU_006605_0_0_1"/>
<dbReference type="Pfam" id="PF00646">
    <property type="entry name" value="F-box"/>
    <property type="match status" value="1"/>
</dbReference>
<evidence type="ECO:0000313" key="4">
    <source>
        <dbReference type="Proteomes" id="UP000007798"/>
    </source>
</evidence>
<dbReference type="AlphaFoldDB" id="B4NQ61"/>
<organism evidence="3 4">
    <name type="scientific">Drosophila willistoni</name>
    <name type="common">Fruit fly</name>
    <dbReference type="NCBI Taxonomy" id="7260"/>
    <lineage>
        <taxon>Eukaryota</taxon>
        <taxon>Metazoa</taxon>
        <taxon>Ecdysozoa</taxon>
        <taxon>Arthropoda</taxon>
        <taxon>Hexapoda</taxon>
        <taxon>Insecta</taxon>
        <taxon>Pterygota</taxon>
        <taxon>Neoptera</taxon>
        <taxon>Endopterygota</taxon>
        <taxon>Diptera</taxon>
        <taxon>Brachycera</taxon>
        <taxon>Muscomorpha</taxon>
        <taxon>Ephydroidea</taxon>
        <taxon>Drosophilidae</taxon>
        <taxon>Drosophila</taxon>
        <taxon>Sophophora</taxon>
    </lineage>
</organism>
<feature type="compositionally biased region" description="Basic and acidic residues" evidence="1">
    <location>
        <begin position="1032"/>
        <end position="1041"/>
    </location>
</feature>
<feature type="region of interest" description="Disordered" evidence="1">
    <location>
        <begin position="1009"/>
        <end position="1041"/>
    </location>
</feature>
<dbReference type="InterPro" id="IPR052283">
    <property type="entry name" value="GenomicStab_NeuMorph_Reg"/>
</dbReference>
<dbReference type="InterPro" id="IPR016177">
    <property type="entry name" value="DNA-bd_dom_sf"/>
</dbReference>
<feature type="region of interest" description="Disordered" evidence="1">
    <location>
        <begin position="1"/>
        <end position="61"/>
    </location>
</feature>
<feature type="region of interest" description="Disordered" evidence="1">
    <location>
        <begin position="76"/>
        <end position="341"/>
    </location>
</feature>
<feature type="compositionally biased region" description="Low complexity" evidence="1">
    <location>
        <begin position="11"/>
        <end position="21"/>
    </location>
</feature>
<gene>
    <name evidence="3" type="primary">Dwil\GK17291</name>
    <name evidence="3" type="ORF">Dwil_GK17291</name>
</gene>
<dbReference type="SUPFAM" id="SSF81383">
    <property type="entry name" value="F-box domain"/>
    <property type="match status" value="1"/>
</dbReference>
<sequence length="1041" mass="114989">MSSADDDIPGTSSSAAAAKTTDYAKKYKRSKSRLSKSSKFTSHSPDRKHNLFHHRSPTSLRDRVLLANANAVERALSVSTGDLSDSTTTTSGSSGSTTTSSGSSSSSSGSSSPTPSSEPKPGAIRKPKKKKTKKSKDRRNSRDSVLIGFSGSFPNLSSTQSIDSESERQPSPGDLRSIGASGLGIFPPERYETELAEQQQKHLDSPSASSSISDPNSTATTPTPTAMQQPISIPTPIPASPSDEQATLTTETKVELEEQVVHKKEEEQEEEAEEQHQQEQEKKPLNPQVDINADEPHAPPSGLLLSKTKEEETSATVKRSERLSAQQTRRPPTPKLKPTDEHYRLPFAHGWKRELVLPSTDTHRRSGDVFFISPEGRKFRSREDIIPQLKGDLTIDHFCFQRVSQEVGPEFELVRRAVPVNARSQPSFFSSTPAVSGKRVPKPKVPKGASPPPEGWTPTMAVKGNARAIAATASAAAAPLKLPNQSQSQDSSFDNDADNEAEVEDEDGNVSGASMLEISEQMEQPGQLPPAQLLSDNVLSPDTPRWQEIVVIGGRKAISILDNPPRISTRRSSPVVPQAVIDGWNSKYDQLYNKRIAGPKKLNQNAILESLGNAHNGCQVLMGIMKTMTLKERANMSHVCKTWAMISRDRSVWKSVTLRDTYISSWIICMRELARHRTRDLDMMGMILAKPELRLTGDLRILKSLRVLRTDPSDAEFLHLVFKHLTQLLELRSICTSNSLSLSNLESMHGLKVLRLHMIDPSAKINSLGTLGQLTNLTELCVRGATNLDEMEIAQLKALTKLETLVLGSCLDVDRVQLGQEVLPALTNLRHFRLENEHKLMDVFPIHDIMQGLSAAGQVKRLELVNVDVDEDFGHLMAKCKNLEELLLMPKCMHNTANMTNAVMQAVSDNADQLRVLRMGLATQLLSATNYLCKGKDVVPVRRPVPGIPANDHLNFCSDDCHETDHGQCVAYLPMERLESILHHMMPQAWLSVAKIAMRDTTKLQFLKRPDVGKPMNRELQQQRQQLNQDPMLKEPKPTAP</sequence>
<feature type="compositionally biased region" description="Basic and acidic residues" evidence="1">
    <location>
        <begin position="252"/>
        <end position="266"/>
    </location>
</feature>
<dbReference type="STRING" id="7260.B4NQ61"/>
<dbReference type="SUPFAM" id="SSF52058">
    <property type="entry name" value="L domain-like"/>
    <property type="match status" value="1"/>
</dbReference>
<dbReference type="InterPro" id="IPR001739">
    <property type="entry name" value="Methyl_CpG_DNA-bd"/>
</dbReference>
<feature type="region of interest" description="Disordered" evidence="1">
    <location>
        <begin position="479"/>
        <end position="508"/>
    </location>
</feature>
<evidence type="ECO:0000256" key="1">
    <source>
        <dbReference type="SAM" id="MobiDB-lite"/>
    </source>
</evidence>
<feature type="compositionally biased region" description="Basic residues" evidence="1">
    <location>
        <begin position="26"/>
        <end position="36"/>
    </location>
</feature>
<accession>B4NQ61</accession>
<dbReference type="Gene3D" id="1.20.1280.50">
    <property type="match status" value="1"/>
</dbReference>
<protein>
    <recommendedName>
        <fullName evidence="2">MBD domain-containing protein</fullName>
    </recommendedName>
</protein>
<dbReference type="InterPro" id="IPR001810">
    <property type="entry name" value="F-box_dom"/>
</dbReference>
<dbReference type="Proteomes" id="UP000007798">
    <property type="component" value="Unassembled WGS sequence"/>
</dbReference>
<feature type="compositionally biased region" description="Low complexity" evidence="1">
    <location>
        <begin position="1018"/>
        <end position="1029"/>
    </location>
</feature>
<feature type="compositionally biased region" description="Polar residues" evidence="1">
    <location>
        <begin position="152"/>
        <end position="163"/>
    </location>
</feature>
<dbReference type="InterPro" id="IPR032675">
    <property type="entry name" value="LRR_dom_sf"/>
</dbReference>
<feature type="compositionally biased region" description="Low complexity" evidence="1">
    <location>
        <begin position="479"/>
        <end position="492"/>
    </location>
</feature>
<dbReference type="PROSITE" id="PS50982">
    <property type="entry name" value="MBD"/>
    <property type="match status" value="1"/>
</dbReference>
<dbReference type="Pfam" id="PF01429">
    <property type="entry name" value="MBD"/>
    <property type="match status" value="1"/>
</dbReference>
<dbReference type="SMART" id="SM00391">
    <property type="entry name" value="MBD"/>
    <property type="match status" value="1"/>
</dbReference>
<keyword evidence="4" id="KW-1185">Reference proteome</keyword>
<dbReference type="eggNOG" id="ENOG502QR16">
    <property type="taxonomic scope" value="Eukaryota"/>
</dbReference>
<dbReference type="Gene3D" id="3.80.10.10">
    <property type="entry name" value="Ribonuclease Inhibitor"/>
    <property type="match status" value="1"/>
</dbReference>
<dbReference type="InParanoid" id="B4NQ61"/>
<feature type="compositionally biased region" description="Basic and acidic residues" evidence="1">
    <location>
        <begin position="307"/>
        <end position="322"/>
    </location>
</feature>
<feature type="compositionally biased region" description="Basic and acidic residues" evidence="1">
    <location>
        <begin position="189"/>
        <end position="204"/>
    </location>
</feature>
<dbReference type="InterPro" id="IPR036047">
    <property type="entry name" value="F-box-like_dom_sf"/>
</dbReference>
<dbReference type="SUPFAM" id="SSF54171">
    <property type="entry name" value="DNA-binding domain"/>
    <property type="match status" value="1"/>
</dbReference>
<evidence type="ECO:0000259" key="2">
    <source>
        <dbReference type="PROSITE" id="PS50982"/>
    </source>
</evidence>
<feature type="compositionally biased region" description="Low complexity" evidence="1">
    <location>
        <begin position="76"/>
        <end position="122"/>
    </location>
</feature>
<dbReference type="PANTHER" id="PTHR15739:SF5">
    <property type="entry name" value="LD23158P"/>
    <property type="match status" value="1"/>
</dbReference>
<feature type="compositionally biased region" description="Basic and acidic residues" evidence="1">
    <location>
        <begin position="274"/>
        <end position="284"/>
    </location>
</feature>
<feature type="region of interest" description="Disordered" evidence="1">
    <location>
        <begin position="428"/>
        <end position="459"/>
    </location>
</feature>
<evidence type="ECO:0000313" key="3">
    <source>
        <dbReference type="EMBL" id="EDW86286.2"/>
    </source>
</evidence>
<proteinExistence type="predicted"/>
<feature type="compositionally biased region" description="Acidic residues" evidence="1">
    <location>
        <begin position="493"/>
        <end position="508"/>
    </location>
</feature>